<evidence type="ECO:0000313" key="2">
    <source>
        <dbReference type="EMBL" id="AYQ55718.1"/>
    </source>
</evidence>
<dbReference type="Proteomes" id="UP000273278">
    <property type="component" value="Chromosome"/>
</dbReference>
<organism evidence="2 3">
    <name type="scientific">Methanomethylophilus alvi</name>
    <dbReference type="NCBI Taxonomy" id="1291540"/>
    <lineage>
        <taxon>Archaea</taxon>
        <taxon>Methanobacteriati</taxon>
        <taxon>Thermoplasmatota</taxon>
        <taxon>Thermoplasmata</taxon>
        <taxon>Methanomassiliicoccales</taxon>
        <taxon>Methanomethylophilaceae</taxon>
        <taxon>Methanomethylophilus</taxon>
    </lineage>
</organism>
<sequence length="264" mass="28598">MKVWTMLAAVLVVFSAGAVLLSETGSESEAADSEQTANYSITGDETSVKPSGELKFDMTFKEISSYTTLSISYTAKLTNSSGTTQSSAVSPSSGDMDNGEVVTLTVTAPTTTGRYTLTVTWTESIDGGSDMTYTDSVDIKVVTPITLSATISNNGEVDINTTVYFFVDGEKIEDSATTLKVSPGSSSTISYKYYSSNLSHGQHSFYVATSDGSIVLEKSTFYYEDGNYDWLNYVMAIIFIIVIIAFIYVVRKPVKNYGKPKARR</sequence>
<dbReference type="InterPro" id="IPR013783">
    <property type="entry name" value="Ig-like_fold"/>
</dbReference>
<dbReference type="AlphaFoldDB" id="A0A3G3IJ33"/>
<evidence type="ECO:0000256" key="1">
    <source>
        <dbReference type="SAM" id="Phobius"/>
    </source>
</evidence>
<evidence type="ECO:0008006" key="4">
    <source>
        <dbReference type="Google" id="ProtNLM"/>
    </source>
</evidence>
<dbReference type="EMBL" id="CP017686">
    <property type="protein sequence ID" value="AYQ55718.1"/>
    <property type="molecule type" value="Genomic_DNA"/>
</dbReference>
<accession>A0A3G3IJ33</accession>
<keyword evidence="1" id="KW-0812">Transmembrane</keyword>
<dbReference type="RefSeq" id="WP_048097896.1">
    <property type="nucleotide sequence ID" value="NZ_CAYASN010000027.1"/>
</dbReference>
<protein>
    <recommendedName>
        <fullName evidence="4">CARDB domain-containing protein</fullName>
    </recommendedName>
</protein>
<dbReference type="GeneID" id="41322388"/>
<evidence type="ECO:0000313" key="3">
    <source>
        <dbReference type="Proteomes" id="UP000273278"/>
    </source>
</evidence>
<feature type="transmembrane region" description="Helical" evidence="1">
    <location>
        <begin position="230"/>
        <end position="250"/>
    </location>
</feature>
<gene>
    <name evidence="2" type="ORF">BKD89_07955</name>
</gene>
<reference evidence="2 3" key="1">
    <citation type="submission" date="2016-10" db="EMBL/GenBank/DDBJ databases">
        <title>Complete genome of the TMA-utilizing, human hosted archaeon Methanomethylophilus alvus Gen. nov, sp. nov., strain Mx-05, derived from a pure culture.</title>
        <authorList>
            <person name="Brugere J.-F."/>
            <person name="Ben Hania W."/>
            <person name="Chaudhary P.P."/>
            <person name="Gaci N."/>
            <person name="Borrel G."/>
            <person name="Cao Van Tuat L."/>
            <person name="Fardeau M.-L."/>
            <person name="Harris H.M.B."/>
            <person name="O'Toole P.W."/>
            <person name="Ollivier B."/>
        </authorList>
    </citation>
    <scope>NUCLEOTIDE SEQUENCE [LARGE SCALE GENOMIC DNA]</scope>
    <source>
        <strain evidence="2 3">Mx-05</strain>
    </source>
</reference>
<name>A0A3G3IJ33_9ARCH</name>
<dbReference type="Gene3D" id="2.60.40.10">
    <property type="entry name" value="Immunoglobulins"/>
    <property type="match status" value="1"/>
</dbReference>
<keyword evidence="1" id="KW-1133">Transmembrane helix</keyword>
<proteinExistence type="predicted"/>
<keyword evidence="1" id="KW-0472">Membrane</keyword>